<evidence type="ECO:0000313" key="3">
    <source>
        <dbReference type="EMBL" id="HGF33088.1"/>
    </source>
</evidence>
<dbReference type="Pfam" id="PF13400">
    <property type="entry name" value="Tad"/>
    <property type="match status" value="1"/>
</dbReference>
<reference evidence="3" key="1">
    <citation type="journal article" date="2020" name="mSystems">
        <title>Genome- and Community-Level Interaction Insights into Carbon Utilization and Element Cycling Functions of Hydrothermarchaeota in Hydrothermal Sediment.</title>
        <authorList>
            <person name="Zhou Z."/>
            <person name="Liu Y."/>
            <person name="Xu W."/>
            <person name="Pan J."/>
            <person name="Luo Z.H."/>
            <person name="Li M."/>
        </authorList>
    </citation>
    <scope>NUCLEOTIDE SEQUENCE [LARGE SCALE GENOMIC DNA]</scope>
    <source>
        <strain evidence="3">SpSt-897</strain>
    </source>
</reference>
<feature type="domain" description="DUF2134" evidence="1">
    <location>
        <begin position="68"/>
        <end position="169"/>
    </location>
</feature>
<organism evidence="3">
    <name type="scientific">Desulfobacca acetoxidans</name>
    <dbReference type="NCBI Taxonomy" id="60893"/>
    <lineage>
        <taxon>Bacteria</taxon>
        <taxon>Pseudomonadati</taxon>
        <taxon>Thermodesulfobacteriota</taxon>
        <taxon>Desulfobaccia</taxon>
        <taxon>Desulfobaccales</taxon>
        <taxon>Desulfobaccaceae</taxon>
        <taxon>Desulfobacca</taxon>
    </lineage>
</organism>
<sequence length="445" mass="47361">MLKTRTSRGSPAERGAITPVLAVCLAVALGLMAMTVDLGQLFVAKNELQNIADAAALAGAKKLIQAKDSSNPGLAAVYCDEAVSAAQAVAAENRSFGATLTVSEADVTVGKWDLNAGAFTRTGCSTNPMEVNAVRITVRRDGTENPSLATFFGGLLGVPQMQSSATAVAYLGLAGTSSLTIPFAVPPNYPAGLSPYAGATPFLDWLAPRPAIAASSQTYTWRDLGGSTLDTTKATFVMPLYDERTDLGKLQKYIKGPSGGGLQYPQVKVGQKLYPISEYQWAGNVYDNFSYLRNRFNTSKDPTTGKWRVTAAVYSTTNPMAAGAPLKPWLGLAQLLLPGPKPAYACASYTVPAVYVQGFITLDVKEVICDKNDDGVWDSNCKNYAYPSSYSCDKKCKVVLEVPLDQNFVSTDQSSTIVPKERSYKDMNAGANPVGNFASVPFLVK</sequence>
<comment type="caution">
    <text evidence="3">The sequence shown here is derived from an EMBL/GenBank/DDBJ whole genome shotgun (WGS) entry which is preliminary data.</text>
</comment>
<dbReference type="Pfam" id="PF09977">
    <property type="entry name" value="Tad_C"/>
    <property type="match status" value="1"/>
</dbReference>
<protein>
    <submittedName>
        <fullName evidence="3">Uncharacterized protein</fullName>
    </submittedName>
</protein>
<dbReference type="InterPro" id="IPR018705">
    <property type="entry name" value="DUF2134_membrane"/>
</dbReference>
<evidence type="ECO:0000259" key="1">
    <source>
        <dbReference type="Pfam" id="PF09977"/>
    </source>
</evidence>
<dbReference type="InterPro" id="IPR028087">
    <property type="entry name" value="Tad_N"/>
</dbReference>
<proteinExistence type="predicted"/>
<dbReference type="AlphaFoldDB" id="A0A7C3Z1E8"/>
<gene>
    <name evidence="3" type="ORF">ENW96_01715</name>
</gene>
<dbReference type="EMBL" id="DTMF01000046">
    <property type="protein sequence ID" value="HGF33088.1"/>
    <property type="molecule type" value="Genomic_DNA"/>
</dbReference>
<name>A0A7C3Z1E8_9BACT</name>
<evidence type="ECO:0000259" key="2">
    <source>
        <dbReference type="Pfam" id="PF13400"/>
    </source>
</evidence>
<accession>A0A7C3Z1E8</accession>
<feature type="domain" description="Putative Flp pilus-assembly TadG-like N-terminal" evidence="2">
    <location>
        <begin position="15"/>
        <end position="60"/>
    </location>
</feature>